<feature type="non-terminal residue" evidence="1">
    <location>
        <position position="55"/>
    </location>
</feature>
<feature type="non-terminal residue" evidence="1">
    <location>
        <position position="1"/>
    </location>
</feature>
<accession>A0A6J4K5C3</accession>
<name>A0A6J4K5C3_9BACT</name>
<organism evidence="1">
    <name type="scientific">uncultured Gemmatimonadota bacterium</name>
    <dbReference type="NCBI Taxonomy" id="203437"/>
    <lineage>
        <taxon>Bacteria</taxon>
        <taxon>Pseudomonadati</taxon>
        <taxon>Gemmatimonadota</taxon>
        <taxon>environmental samples</taxon>
    </lineage>
</organism>
<dbReference type="EMBL" id="CADCTW010000002">
    <property type="protein sequence ID" value="CAA9296004.1"/>
    <property type="molecule type" value="Genomic_DNA"/>
</dbReference>
<proteinExistence type="predicted"/>
<gene>
    <name evidence="1" type="ORF">AVDCRST_MAG68-288</name>
</gene>
<sequence>GRGGCPAPGVPARGGTTSEVRFLAGAALVGLAAHHRRAADVRVGAGRVVAVGEHL</sequence>
<reference evidence="1" key="1">
    <citation type="submission" date="2020-02" db="EMBL/GenBank/DDBJ databases">
        <authorList>
            <person name="Meier V. D."/>
        </authorList>
    </citation>
    <scope>NUCLEOTIDE SEQUENCE</scope>
    <source>
        <strain evidence="1">AVDCRST_MAG68</strain>
    </source>
</reference>
<evidence type="ECO:0000313" key="1">
    <source>
        <dbReference type="EMBL" id="CAA9296004.1"/>
    </source>
</evidence>
<protein>
    <submittedName>
        <fullName evidence="1">Uncharacterized protein</fullName>
    </submittedName>
</protein>
<dbReference type="AlphaFoldDB" id="A0A6J4K5C3"/>